<dbReference type="Pfam" id="PF00994">
    <property type="entry name" value="MoCF_biosynth"/>
    <property type="match status" value="1"/>
</dbReference>
<evidence type="ECO:0000259" key="2">
    <source>
        <dbReference type="SMART" id="SM00852"/>
    </source>
</evidence>
<comment type="similarity">
    <text evidence="1">Belongs to the CinA family.</text>
</comment>
<dbReference type="Gene3D" id="3.40.980.10">
    <property type="entry name" value="MoaB/Mog-like domain"/>
    <property type="match status" value="1"/>
</dbReference>
<dbReference type="Proteomes" id="UP001069145">
    <property type="component" value="Unassembled WGS sequence"/>
</dbReference>
<protein>
    <recommendedName>
        <fullName evidence="1">Putative competence-damage inducible protein</fullName>
    </recommendedName>
</protein>
<dbReference type="InterPro" id="IPR001453">
    <property type="entry name" value="MoaB/Mog_dom"/>
</dbReference>
<dbReference type="OrthoDB" id="9801454at2"/>
<evidence type="ECO:0000313" key="4">
    <source>
        <dbReference type="EMBL" id="QPS01123.1"/>
    </source>
</evidence>
<dbReference type="InterPro" id="IPR036425">
    <property type="entry name" value="MoaB/Mog-like_dom_sf"/>
</dbReference>
<sequence>MKAEIIAVGTEMLMGQIVNTNAPFMARQLNELGIEHYYETVVGDNPKRLVELTQIAESRSDMIIYSGGIGPTQDDLTKQAIAEYLNEELIYDQDCLEQIKQYYQDRHQTMSSNNLQMALTFKNGQSLNNETGQACGSLIHKNGCLYVFLPGFPDELEPMFINEVKPYLFEHLTNKQVLSSRFLNFFGIGEAELTSRLEDLIAKQSNPTIAPYASKSVVTLRLTAQGKNKVVTDKLLDQAQEGILDLVGDYYYGSGYNYLPMDALFDYLNQEGKTIAFAESLTGGLAAHLLVNHEGSSKIFKGSTVSYSEYAKAHVIGVSQATLDQEGMVSEDCAQQMAELTCSDYGADYAISFTGVAGPDKMEGQEVGTVYCGFASQGQTTQVKRYHINGNRSAIRLKVIYQAVLDFIQDKL</sequence>
<keyword evidence="6" id="KW-1185">Reference proteome</keyword>
<feature type="domain" description="MoaB/Mog" evidence="2">
    <location>
        <begin position="4"/>
        <end position="171"/>
    </location>
</feature>
<dbReference type="Pfam" id="PF02464">
    <property type="entry name" value="CinA"/>
    <property type="match status" value="1"/>
</dbReference>
<dbReference type="RefSeq" id="WP_060778019.1">
    <property type="nucleotide sequence ID" value="NZ_CAJHLF010000003.1"/>
</dbReference>
<dbReference type="NCBIfam" id="TIGR00177">
    <property type="entry name" value="molyb_syn"/>
    <property type="match status" value="1"/>
</dbReference>
<dbReference type="AlphaFoldDB" id="A0A0X8FE43"/>
<dbReference type="NCBIfam" id="NF001813">
    <property type="entry name" value="PRK00549.1"/>
    <property type="match status" value="1"/>
</dbReference>
<dbReference type="SUPFAM" id="SSF53218">
    <property type="entry name" value="Molybdenum cofactor biosynthesis proteins"/>
    <property type="match status" value="1"/>
</dbReference>
<evidence type="ECO:0000313" key="6">
    <source>
        <dbReference type="Proteomes" id="UP001069145"/>
    </source>
</evidence>
<reference evidence="4 5" key="1">
    <citation type="submission" date="2020-12" db="EMBL/GenBank/DDBJ databases">
        <title>FDA dAtabase for Regulatory Grade micrObial Sequences (FDA-ARGOS): Supporting development and validation of Infectious Disease Dx tests.</title>
        <authorList>
            <person name="Sproer C."/>
            <person name="Gronow S."/>
            <person name="Severitt S."/>
            <person name="Schroder I."/>
            <person name="Tallon L."/>
            <person name="Sadzewicz L."/>
            <person name="Zhao X."/>
            <person name="Boylan J."/>
            <person name="Ott S."/>
            <person name="Bowen H."/>
            <person name="Vavikolanu K."/>
            <person name="Mehta A."/>
            <person name="Aluvathingal J."/>
            <person name="Nadendla S."/>
            <person name="Lowell S."/>
            <person name="Myers T."/>
            <person name="Yan Y."/>
            <person name="Sichtig H."/>
        </authorList>
    </citation>
    <scope>NUCLEOTIDE SEQUENCE [LARGE SCALE GENOMIC DNA]</scope>
    <source>
        <strain evidence="4 5">FDAARGOS_911</strain>
    </source>
</reference>
<dbReference type="PANTHER" id="PTHR13939:SF0">
    <property type="entry name" value="NMN AMIDOHYDROLASE-LIKE PROTEIN YFAY"/>
    <property type="match status" value="1"/>
</dbReference>
<dbReference type="KEGG" id="aun:AWM73_02965"/>
<dbReference type="InterPro" id="IPR041424">
    <property type="entry name" value="CinA_KH"/>
</dbReference>
<gene>
    <name evidence="1" type="primary">cinA</name>
    <name evidence="4" type="ORF">I6G68_07085</name>
    <name evidence="3" type="ORF">ODY43_03475</name>
</gene>
<dbReference type="Gene3D" id="3.30.70.2860">
    <property type="match status" value="1"/>
</dbReference>
<dbReference type="InterPro" id="IPR036653">
    <property type="entry name" value="CinA-like_C"/>
</dbReference>
<dbReference type="CDD" id="cd00885">
    <property type="entry name" value="cinA"/>
    <property type="match status" value="1"/>
</dbReference>
<reference evidence="3" key="2">
    <citation type="submission" date="2022-09" db="EMBL/GenBank/DDBJ databases">
        <title>Aerococcus urinae taxonomy study.</title>
        <authorList>
            <person name="Christensen J."/>
            <person name="Senneby E."/>
        </authorList>
    </citation>
    <scope>NUCLEOTIDE SEQUENCE</scope>
    <source>
        <strain evidence="3">NLD-066-U95</strain>
    </source>
</reference>
<dbReference type="NCBIfam" id="TIGR00200">
    <property type="entry name" value="cinA_nterm"/>
    <property type="match status" value="1"/>
</dbReference>
<accession>A0A0X8FE43</accession>
<dbReference type="HAMAP" id="MF_00226_B">
    <property type="entry name" value="CinA_B"/>
    <property type="match status" value="1"/>
</dbReference>
<dbReference type="PANTHER" id="PTHR13939">
    <property type="entry name" value="NICOTINAMIDE-NUCLEOTIDE AMIDOHYDROLASE PNCC"/>
    <property type="match status" value="1"/>
</dbReference>
<dbReference type="InterPro" id="IPR008135">
    <property type="entry name" value="Competence-induced_CinA"/>
</dbReference>
<dbReference type="GeneID" id="35767421"/>
<dbReference type="NCBIfam" id="TIGR00199">
    <property type="entry name" value="PncC_domain"/>
    <property type="match status" value="1"/>
</dbReference>
<organism evidence="4 5">
    <name type="scientific">Aerococcus urinae</name>
    <dbReference type="NCBI Taxonomy" id="1376"/>
    <lineage>
        <taxon>Bacteria</taxon>
        <taxon>Bacillati</taxon>
        <taxon>Bacillota</taxon>
        <taxon>Bacilli</taxon>
        <taxon>Lactobacillales</taxon>
        <taxon>Aerococcaceae</taxon>
        <taxon>Aerococcus</taxon>
    </lineage>
</organism>
<dbReference type="EMBL" id="JAOTML010000003">
    <property type="protein sequence ID" value="MCY3053041.1"/>
    <property type="molecule type" value="Genomic_DNA"/>
</dbReference>
<dbReference type="SMART" id="SM00852">
    <property type="entry name" value="MoCF_biosynth"/>
    <property type="match status" value="1"/>
</dbReference>
<proteinExistence type="inferred from homology"/>
<dbReference type="InterPro" id="IPR008136">
    <property type="entry name" value="CinA_C"/>
</dbReference>
<dbReference type="Gene3D" id="3.90.950.20">
    <property type="entry name" value="CinA-like"/>
    <property type="match status" value="1"/>
</dbReference>
<evidence type="ECO:0000256" key="1">
    <source>
        <dbReference type="HAMAP-Rule" id="MF_00226"/>
    </source>
</evidence>
<dbReference type="EMBL" id="CP065662">
    <property type="protein sequence ID" value="QPS01123.1"/>
    <property type="molecule type" value="Genomic_DNA"/>
</dbReference>
<dbReference type="PIRSF" id="PIRSF006728">
    <property type="entry name" value="CinA"/>
    <property type="match status" value="1"/>
</dbReference>
<evidence type="ECO:0000313" key="3">
    <source>
        <dbReference type="EMBL" id="MCY3053041.1"/>
    </source>
</evidence>
<evidence type="ECO:0000313" key="5">
    <source>
        <dbReference type="Proteomes" id="UP000594771"/>
    </source>
</evidence>
<dbReference type="InterPro" id="IPR050101">
    <property type="entry name" value="CinA"/>
</dbReference>
<dbReference type="Pfam" id="PF18146">
    <property type="entry name" value="CinA_KH"/>
    <property type="match status" value="1"/>
</dbReference>
<dbReference type="Proteomes" id="UP000594771">
    <property type="component" value="Chromosome"/>
</dbReference>
<dbReference type="SUPFAM" id="SSF142433">
    <property type="entry name" value="CinA-like"/>
    <property type="match status" value="1"/>
</dbReference>
<name>A0A0X8FE43_9LACT</name>